<dbReference type="NCBIfam" id="NF009314">
    <property type="entry name" value="PRK12674.1-2"/>
    <property type="match status" value="1"/>
</dbReference>
<keyword evidence="2" id="KW-0812">Transmembrane</keyword>
<evidence type="ECO:0008006" key="5">
    <source>
        <dbReference type="Google" id="ProtNLM"/>
    </source>
</evidence>
<dbReference type="NCBIfam" id="TIGR01300">
    <property type="entry name" value="CPA3_mnhG_phaG"/>
    <property type="match status" value="1"/>
</dbReference>
<dbReference type="InterPro" id="IPR005133">
    <property type="entry name" value="PhaG_MnhG_YufB"/>
</dbReference>
<dbReference type="GO" id="GO:0015385">
    <property type="term" value="F:sodium:proton antiporter activity"/>
    <property type="evidence" value="ECO:0007669"/>
    <property type="project" value="TreeGrafter"/>
</dbReference>
<dbReference type="OrthoDB" id="3214257at2"/>
<gene>
    <name evidence="3" type="ORF">AWU67_11950</name>
</gene>
<keyword evidence="2" id="KW-0472">Membrane</keyword>
<dbReference type="PANTHER" id="PTHR34703">
    <property type="entry name" value="ANTIPORTER SUBUNIT MNHG2-RELATED"/>
    <property type="match status" value="1"/>
</dbReference>
<dbReference type="RefSeq" id="WP_067229297.1">
    <property type="nucleotide sequence ID" value="NZ_CP014145.1"/>
</dbReference>
<dbReference type="PANTHER" id="PTHR34703:SF1">
    <property type="entry name" value="ANTIPORTER SUBUNIT MNHG2-RELATED"/>
    <property type="match status" value="1"/>
</dbReference>
<dbReference type="KEGG" id="mvd:AWU67_11950"/>
<evidence type="ECO:0000256" key="2">
    <source>
        <dbReference type="SAM" id="Phobius"/>
    </source>
</evidence>
<evidence type="ECO:0000313" key="4">
    <source>
        <dbReference type="Proteomes" id="UP000058305"/>
    </source>
</evidence>
<proteinExistence type="inferred from homology"/>
<keyword evidence="2" id="KW-1133">Transmembrane helix</keyword>
<reference evidence="3 4" key="1">
    <citation type="journal article" date="2016" name="J. Biotechnol.">
        <title>First complete genome sequence of a species in the genus Microterricola, an extremophilic cold active enzyme producing bacterial strain ERGS5:02 isolated from Sikkim Himalaya.</title>
        <authorList>
            <person name="Himanshu"/>
            <person name="Swarnkar M.K."/>
            <person name="Singh D."/>
            <person name="Kumar R."/>
        </authorList>
    </citation>
    <scope>NUCLEOTIDE SEQUENCE [LARGE SCALE GENOMIC DNA]</scope>
    <source>
        <strain evidence="3 4">ERGS5:02</strain>
    </source>
</reference>
<evidence type="ECO:0000313" key="3">
    <source>
        <dbReference type="EMBL" id="AMB59453.1"/>
    </source>
</evidence>
<reference evidence="4" key="2">
    <citation type="submission" date="2016-01" db="EMBL/GenBank/DDBJ databases">
        <title>First complete genome sequence of a species in the genus Microterricola, an extremophilic cold active enzyme producing strain ERGS5:02 isolated from Sikkim Himalaya.</title>
        <authorList>
            <person name="Kumar R."/>
            <person name="Singh D."/>
            <person name="Swarnkar M.K."/>
        </authorList>
    </citation>
    <scope>NUCLEOTIDE SEQUENCE [LARGE SCALE GENOMIC DNA]</scope>
    <source>
        <strain evidence="4">ERGS5:02</strain>
    </source>
</reference>
<accession>A0A0X8E3M6</accession>
<evidence type="ECO:0000256" key="1">
    <source>
        <dbReference type="ARBA" id="ARBA00008404"/>
    </source>
</evidence>
<name>A0A0X8E3M6_9MICO</name>
<dbReference type="Proteomes" id="UP000058305">
    <property type="component" value="Chromosome"/>
</dbReference>
<protein>
    <recommendedName>
        <fullName evidence="5">Multisubunit sodium/proton antiporter, MrpG subunit</fullName>
    </recommendedName>
</protein>
<keyword evidence="4" id="KW-1185">Reference proteome</keyword>
<dbReference type="Pfam" id="PF03334">
    <property type="entry name" value="PhaG_MnhG_YufB"/>
    <property type="match status" value="1"/>
</dbReference>
<organism evidence="3 4">
    <name type="scientific">Microterricola viridarii</name>
    <dbReference type="NCBI Taxonomy" id="412690"/>
    <lineage>
        <taxon>Bacteria</taxon>
        <taxon>Bacillati</taxon>
        <taxon>Actinomycetota</taxon>
        <taxon>Actinomycetes</taxon>
        <taxon>Micrococcales</taxon>
        <taxon>Microbacteriaceae</taxon>
        <taxon>Microterricola</taxon>
    </lineage>
</organism>
<dbReference type="AlphaFoldDB" id="A0A0X8E3M6"/>
<comment type="similarity">
    <text evidence="1">Belongs to the CPA3 antiporters (TC 2.A.63) subunit G family.</text>
</comment>
<dbReference type="EMBL" id="CP014145">
    <property type="protein sequence ID" value="AMB59453.1"/>
    <property type="molecule type" value="Genomic_DNA"/>
</dbReference>
<sequence length="128" mass="13320">MSEGGAIVAGVLILLSAFLSMAAGIGILRFPDVLSRLHASTKPQILGVAAIVVAIWLLNPSWGVASTLILVLGFQLMTQPMTAHMIGRAAYRTEHVRADLLIADEIADAVEAASRAEASDSGESRPAG</sequence>
<feature type="transmembrane region" description="Helical" evidence="2">
    <location>
        <begin position="46"/>
        <end position="72"/>
    </location>
</feature>